<evidence type="ECO:0000256" key="5">
    <source>
        <dbReference type="ARBA" id="ARBA00023239"/>
    </source>
</evidence>
<dbReference type="PANTHER" id="PTHR35201">
    <property type="entry name" value="TERPENE SYNTHASE"/>
    <property type="match status" value="1"/>
</dbReference>
<evidence type="ECO:0000313" key="7">
    <source>
        <dbReference type="EMBL" id="KIO06993.1"/>
    </source>
</evidence>
<name>A0A0C3JD48_PISTI</name>
<dbReference type="InParanoid" id="A0A0C3JD48"/>
<dbReference type="PANTHER" id="PTHR35201:SF4">
    <property type="entry name" value="BETA-PINACENE SYNTHASE-RELATED"/>
    <property type="match status" value="1"/>
</dbReference>
<dbReference type="SFLD" id="SFLDG01020">
    <property type="entry name" value="Terpene_Cyclase_Like_2"/>
    <property type="match status" value="1"/>
</dbReference>
<proteinExistence type="inferred from homology"/>
<dbReference type="GO" id="GO:0008299">
    <property type="term" value="P:isoprenoid biosynthetic process"/>
    <property type="evidence" value="ECO:0007669"/>
    <property type="project" value="UniProtKB-ARBA"/>
</dbReference>
<dbReference type="Pfam" id="PF19086">
    <property type="entry name" value="Terpene_syn_C_2"/>
    <property type="match status" value="1"/>
</dbReference>
<dbReference type="InterPro" id="IPR008949">
    <property type="entry name" value="Isoprenoid_synthase_dom_sf"/>
</dbReference>
<reference evidence="8" key="2">
    <citation type="submission" date="2015-01" db="EMBL/GenBank/DDBJ databases">
        <title>Evolutionary Origins and Diversification of the Mycorrhizal Mutualists.</title>
        <authorList>
            <consortium name="DOE Joint Genome Institute"/>
            <consortium name="Mycorrhizal Genomics Consortium"/>
            <person name="Kohler A."/>
            <person name="Kuo A."/>
            <person name="Nagy L.G."/>
            <person name="Floudas D."/>
            <person name="Copeland A."/>
            <person name="Barry K.W."/>
            <person name="Cichocki N."/>
            <person name="Veneault-Fourrey C."/>
            <person name="LaButti K."/>
            <person name="Lindquist E.A."/>
            <person name="Lipzen A."/>
            <person name="Lundell T."/>
            <person name="Morin E."/>
            <person name="Murat C."/>
            <person name="Riley R."/>
            <person name="Ohm R."/>
            <person name="Sun H."/>
            <person name="Tunlid A."/>
            <person name="Henrissat B."/>
            <person name="Grigoriev I.V."/>
            <person name="Hibbett D.S."/>
            <person name="Martin F."/>
        </authorList>
    </citation>
    <scope>NUCLEOTIDE SEQUENCE [LARGE SCALE GENOMIC DNA]</scope>
    <source>
        <strain evidence="8">Marx 270</strain>
    </source>
</reference>
<dbReference type="HOGENOM" id="CLU_042538_5_0_1"/>
<dbReference type="SFLD" id="SFLDS00005">
    <property type="entry name" value="Isoprenoid_Synthase_Type_I"/>
    <property type="match status" value="1"/>
</dbReference>
<evidence type="ECO:0000256" key="1">
    <source>
        <dbReference type="ARBA" id="ARBA00001946"/>
    </source>
</evidence>
<accession>A0A0C3JD48</accession>
<dbReference type="EC" id="4.2.3.-" evidence="6"/>
<dbReference type="OrthoDB" id="6486656at2759"/>
<sequence length="341" mass="39123">MTCSDRPQMFYLPNTMANWPWPRRINPFFEEVKAEVDEWFRSFNALSPKSLKAFEKCDFAEHLRIGCELMIVYFIVDEYTDVEDADRAAEMVDIIIDALKNPHRPRPEGEVILGEIIKQFWSRAIQSASLTSQQHFLDDYITYLRAVIVEAGDRDKNATYDIQGYLSIRRQTVGAQSAFAIFELGLNLVDEVYYHPAVTELIDCAAELILIDNDLASYNREQGTGDENHNLVTAIMFELGLDRSGAMAWAAAYHTEIEARFINGLLKLPSWGVKLDAQLKEYLNGIANWARANYCWSYESQRYFGSRGGEIEKTRLVPLLSKARRDPKLREQDIVVADLQL</sequence>
<dbReference type="GO" id="GO:0046872">
    <property type="term" value="F:metal ion binding"/>
    <property type="evidence" value="ECO:0007669"/>
    <property type="project" value="UniProtKB-KW"/>
</dbReference>
<evidence type="ECO:0000256" key="4">
    <source>
        <dbReference type="ARBA" id="ARBA00022842"/>
    </source>
</evidence>
<dbReference type="SUPFAM" id="SSF48576">
    <property type="entry name" value="Terpenoid synthases"/>
    <property type="match status" value="1"/>
</dbReference>
<comment type="cofactor">
    <cofactor evidence="1 6">
        <name>Mg(2+)</name>
        <dbReference type="ChEBI" id="CHEBI:18420"/>
    </cofactor>
</comment>
<dbReference type="EMBL" id="KN831961">
    <property type="protein sequence ID" value="KIO06993.1"/>
    <property type="molecule type" value="Genomic_DNA"/>
</dbReference>
<protein>
    <recommendedName>
        <fullName evidence="6">Terpene synthase</fullName>
        <ecNumber evidence="6">4.2.3.-</ecNumber>
    </recommendedName>
</protein>
<evidence type="ECO:0000256" key="2">
    <source>
        <dbReference type="ARBA" id="ARBA00006333"/>
    </source>
</evidence>
<keyword evidence="5 6" id="KW-0456">Lyase</keyword>
<evidence type="ECO:0000313" key="8">
    <source>
        <dbReference type="Proteomes" id="UP000054217"/>
    </source>
</evidence>
<reference evidence="7 8" key="1">
    <citation type="submission" date="2014-04" db="EMBL/GenBank/DDBJ databases">
        <authorList>
            <consortium name="DOE Joint Genome Institute"/>
            <person name="Kuo A."/>
            <person name="Kohler A."/>
            <person name="Costa M.D."/>
            <person name="Nagy L.G."/>
            <person name="Floudas D."/>
            <person name="Copeland A."/>
            <person name="Barry K.W."/>
            <person name="Cichocki N."/>
            <person name="Veneault-Fourrey C."/>
            <person name="LaButti K."/>
            <person name="Lindquist E.A."/>
            <person name="Lipzen A."/>
            <person name="Lundell T."/>
            <person name="Morin E."/>
            <person name="Murat C."/>
            <person name="Sun H."/>
            <person name="Tunlid A."/>
            <person name="Henrissat B."/>
            <person name="Grigoriev I.V."/>
            <person name="Hibbett D.S."/>
            <person name="Martin F."/>
            <person name="Nordberg H.P."/>
            <person name="Cantor M.N."/>
            <person name="Hua S.X."/>
        </authorList>
    </citation>
    <scope>NUCLEOTIDE SEQUENCE [LARGE SCALE GENOMIC DNA]</scope>
    <source>
        <strain evidence="7 8">Marx 270</strain>
    </source>
</reference>
<dbReference type="Proteomes" id="UP000054217">
    <property type="component" value="Unassembled WGS sequence"/>
</dbReference>
<dbReference type="GO" id="GO:0010333">
    <property type="term" value="F:terpene synthase activity"/>
    <property type="evidence" value="ECO:0007669"/>
    <property type="project" value="InterPro"/>
</dbReference>
<evidence type="ECO:0000256" key="3">
    <source>
        <dbReference type="ARBA" id="ARBA00022723"/>
    </source>
</evidence>
<dbReference type="STRING" id="870435.A0A0C3JD48"/>
<gene>
    <name evidence="7" type="ORF">M404DRAFT_137874</name>
</gene>
<organism evidence="7 8">
    <name type="scientific">Pisolithus tinctorius Marx 270</name>
    <dbReference type="NCBI Taxonomy" id="870435"/>
    <lineage>
        <taxon>Eukaryota</taxon>
        <taxon>Fungi</taxon>
        <taxon>Dikarya</taxon>
        <taxon>Basidiomycota</taxon>
        <taxon>Agaricomycotina</taxon>
        <taxon>Agaricomycetes</taxon>
        <taxon>Agaricomycetidae</taxon>
        <taxon>Boletales</taxon>
        <taxon>Sclerodermatineae</taxon>
        <taxon>Pisolithaceae</taxon>
        <taxon>Pisolithus</taxon>
    </lineage>
</organism>
<dbReference type="Gene3D" id="1.10.600.10">
    <property type="entry name" value="Farnesyl Diphosphate Synthase"/>
    <property type="match status" value="1"/>
</dbReference>
<dbReference type="AlphaFoldDB" id="A0A0C3JD48"/>
<evidence type="ECO:0000256" key="6">
    <source>
        <dbReference type="RuleBase" id="RU366034"/>
    </source>
</evidence>
<comment type="similarity">
    <text evidence="2 6">Belongs to the terpene synthase family.</text>
</comment>
<keyword evidence="4 6" id="KW-0460">Magnesium</keyword>
<keyword evidence="8" id="KW-1185">Reference proteome</keyword>
<dbReference type="InterPro" id="IPR034686">
    <property type="entry name" value="Terpene_cyclase-like_2"/>
</dbReference>
<keyword evidence="3 6" id="KW-0479">Metal-binding</keyword>